<dbReference type="KEGG" id="halh:HTSR_1306"/>
<organism evidence="2 3">
    <name type="scientific">Halodesulfurarchaeum formicicum</name>
    <dbReference type="NCBI Taxonomy" id="1873524"/>
    <lineage>
        <taxon>Archaea</taxon>
        <taxon>Methanobacteriati</taxon>
        <taxon>Methanobacteriota</taxon>
        <taxon>Stenosarchaea group</taxon>
        <taxon>Halobacteria</taxon>
        <taxon>Halobacteriales</taxon>
        <taxon>Halobacteriaceae</taxon>
        <taxon>Halodesulfurarchaeum</taxon>
    </lineage>
</organism>
<name>A0A1D8S554_9EURY</name>
<dbReference type="PROSITE" id="PS50075">
    <property type="entry name" value="CARRIER"/>
    <property type="match status" value="1"/>
</dbReference>
<dbReference type="EMBL" id="CP016070">
    <property type="protein sequence ID" value="AOW80483.1"/>
    <property type="molecule type" value="Genomic_DNA"/>
</dbReference>
<dbReference type="Proteomes" id="UP000185608">
    <property type="component" value="Chromosome"/>
</dbReference>
<gene>
    <name evidence="2" type="ORF">HTSR_1306</name>
</gene>
<evidence type="ECO:0000313" key="3">
    <source>
        <dbReference type="Proteomes" id="UP000185608"/>
    </source>
</evidence>
<protein>
    <submittedName>
        <fullName evidence="2">RNA methylase</fullName>
    </submittedName>
</protein>
<dbReference type="GO" id="GO:0008168">
    <property type="term" value="F:methyltransferase activity"/>
    <property type="evidence" value="ECO:0007669"/>
    <property type="project" value="UniProtKB-KW"/>
</dbReference>
<dbReference type="AlphaFoldDB" id="A0A1D8S554"/>
<dbReference type="InterPro" id="IPR009081">
    <property type="entry name" value="PP-bd_ACP"/>
</dbReference>
<dbReference type="PANTHER" id="PTHR23290">
    <property type="entry name" value="RRNA N6-ADENOSINE-METHYLTRANSFERASE METTL5"/>
    <property type="match status" value="1"/>
</dbReference>
<dbReference type="InterPro" id="IPR007848">
    <property type="entry name" value="Small_mtfrase_dom"/>
</dbReference>
<dbReference type="SUPFAM" id="SSF53335">
    <property type="entry name" value="S-adenosyl-L-methionine-dependent methyltransferases"/>
    <property type="match status" value="1"/>
</dbReference>
<proteinExistence type="predicted"/>
<dbReference type="InterPro" id="IPR029063">
    <property type="entry name" value="SAM-dependent_MTases_sf"/>
</dbReference>
<dbReference type="Gene3D" id="3.40.50.150">
    <property type="entry name" value="Vaccinia Virus protein VP39"/>
    <property type="match status" value="1"/>
</dbReference>
<dbReference type="STRING" id="1873524.HSR6_1379"/>
<reference evidence="2 3" key="1">
    <citation type="submission" date="2016-06" db="EMBL/GenBank/DDBJ databases">
        <title>Discovery of anaerobic lithoheterotrophic haloarchaeon capable of sulfur respiration by hydrogen and formate.</title>
        <authorList>
            <person name="Sorokin D.Y."/>
            <person name="Kublanov I.V."/>
            <person name="Roman P."/>
            <person name="Sinninghe Damste J.S."/>
            <person name="Golyshin P.N."/>
            <person name="Rojo D."/>
            <person name="Ciordia S."/>
            <person name="Mena Md.C."/>
            <person name="Ferrer M."/>
            <person name="Smedile F."/>
            <person name="Messina E."/>
            <person name="La Cono V."/>
            <person name="Yakimov M.M."/>
        </authorList>
    </citation>
    <scope>NUCLEOTIDE SEQUENCE [LARGE SCALE GENOMIC DNA]</scope>
    <source>
        <strain evidence="2 3">HTSR1</strain>
    </source>
</reference>
<dbReference type="RefSeq" id="WP_070365169.1">
    <property type="nucleotide sequence ID" value="NZ_CP016070.1"/>
</dbReference>
<evidence type="ECO:0000313" key="2">
    <source>
        <dbReference type="EMBL" id="AOW80483.1"/>
    </source>
</evidence>
<dbReference type="GeneID" id="29829299"/>
<dbReference type="PANTHER" id="PTHR23290:SF0">
    <property type="entry name" value="RRNA N6-ADENOSINE-METHYLTRANSFERASE METTL5"/>
    <property type="match status" value="1"/>
</dbReference>
<evidence type="ECO:0000259" key="1">
    <source>
        <dbReference type="PROSITE" id="PS50075"/>
    </source>
</evidence>
<sequence>MGLKARLEAELGGVSDFEDPIRDLEQYRTPASVAAHLVALADLEGDIEGQTVIDLGTGTGMLALAAALRSPDRVMGVEIDPAALEQARANERSLSSMPIDWIRGDVTAEPVDLSGATVVANPPFGAHEDNRHADREFLETIAGDAAVSYTIHNEGSREFLEAFTMDNGGRITHAYGVEFHIPKQFRHHDSTSQTIQAELYRVVWD</sequence>
<dbReference type="CDD" id="cd02440">
    <property type="entry name" value="AdoMet_MTases"/>
    <property type="match status" value="1"/>
</dbReference>
<dbReference type="InterPro" id="IPR051720">
    <property type="entry name" value="rRNA_MeTrfase/Polyamine_Synth"/>
</dbReference>
<feature type="domain" description="Carrier" evidence="1">
    <location>
        <begin position="1"/>
        <end position="41"/>
    </location>
</feature>
<accession>A0A1D8S554</accession>
<dbReference type="Pfam" id="PF05175">
    <property type="entry name" value="MTS"/>
    <property type="match status" value="1"/>
</dbReference>
<dbReference type="PATRIC" id="fig|1855411.3.peg.1305"/>
<dbReference type="GO" id="GO:0032259">
    <property type="term" value="P:methylation"/>
    <property type="evidence" value="ECO:0007669"/>
    <property type="project" value="UniProtKB-KW"/>
</dbReference>
<keyword evidence="2" id="KW-0808">Transferase</keyword>
<keyword evidence="2" id="KW-0489">Methyltransferase</keyword>